<accession>A0ABW2XWU7</accession>
<comment type="caution">
    <text evidence="3">The sequence shown here is derived from an EMBL/GenBank/DDBJ whole genome shotgun (WGS) entry which is preliminary data.</text>
</comment>
<proteinExistence type="predicted"/>
<keyword evidence="2" id="KW-1133">Transmembrane helix</keyword>
<name>A0ABW2XWU7_9ACTN</name>
<evidence type="ECO:0000256" key="2">
    <source>
        <dbReference type="SAM" id="Phobius"/>
    </source>
</evidence>
<protein>
    <submittedName>
        <fullName evidence="3">Uncharacterized protein</fullName>
    </submittedName>
</protein>
<keyword evidence="2" id="KW-0812">Transmembrane</keyword>
<dbReference type="EMBL" id="JBHTGP010000024">
    <property type="protein sequence ID" value="MFD0690861.1"/>
    <property type="molecule type" value="Genomic_DNA"/>
</dbReference>
<evidence type="ECO:0000313" key="3">
    <source>
        <dbReference type="EMBL" id="MFD0690861.1"/>
    </source>
</evidence>
<feature type="compositionally biased region" description="Polar residues" evidence="1">
    <location>
        <begin position="130"/>
        <end position="149"/>
    </location>
</feature>
<feature type="region of interest" description="Disordered" evidence="1">
    <location>
        <begin position="129"/>
        <end position="149"/>
    </location>
</feature>
<feature type="transmembrane region" description="Helical" evidence="2">
    <location>
        <begin position="14"/>
        <end position="40"/>
    </location>
</feature>
<organism evidence="3 4">
    <name type="scientific">Actinomadura fibrosa</name>
    <dbReference type="NCBI Taxonomy" id="111802"/>
    <lineage>
        <taxon>Bacteria</taxon>
        <taxon>Bacillati</taxon>
        <taxon>Actinomycetota</taxon>
        <taxon>Actinomycetes</taxon>
        <taxon>Streptosporangiales</taxon>
        <taxon>Thermomonosporaceae</taxon>
        <taxon>Actinomadura</taxon>
    </lineage>
</organism>
<dbReference type="RefSeq" id="WP_131756459.1">
    <property type="nucleotide sequence ID" value="NZ_CAACUY010000016.1"/>
</dbReference>
<sequence>MYPAIEHLGGVVDWLAATALGAIGGAVVEAVALFGFLAAWQRERHRIRHQNSLAKTKKRKKLPPITVFVDPHADILVALTRISLGAVTGYLFHKEIRADGMMAAVAVGAAAPALLRQVGRTAFMRPELQTEATTPTESGGQATTPQEVT</sequence>
<reference evidence="4" key="1">
    <citation type="journal article" date="2019" name="Int. J. Syst. Evol. Microbiol.">
        <title>The Global Catalogue of Microorganisms (GCM) 10K type strain sequencing project: providing services to taxonomists for standard genome sequencing and annotation.</title>
        <authorList>
            <consortium name="The Broad Institute Genomics Platform"/>
            <consortium name="The Broad Institute Genome Sequencing Center for Infectious Disease"/>
            <person name="Wu L."/>
            <person name="Ma J."/>
        </authorList>
    </citation>
    <scope>NUCLEOTIDE SEQUENCE [LARGE SCALE GENOMIC DNA]</scope>
    <source>
        <strain evidence="4">JCM 9371</strain>
    </source>
</reference>
<dbReference type="Proteomes" id="UP001597063">
    <property type="component" value="Unassembled WGS sequence"/>
</dbReference>
<evidence type="ECO:0000313" key="4">
    <source>
        <dbReference type="Proteomes" id="UP001597063"/>
    </source>
</evidence>
<evidence type="ECO:0000256" key="1">
    <source>
        <dbReference type="SAM" id="MobiDB-lite"/>
    </source>
</evidence>
<keyword evidence="4" id="KW-1185">Reference proteome</keyword>
<keyword evidence="2" id="KW-0472">Membrane</keyword>
<gene>
    <name evidence="3" type="ORF">ACFQZM_40665</name>
</gene>